<accession>A0ABX3GDE7</accession>
<protein>
    <submittedName>
        <fullName evidence="1">Uncharacterized protein</fullName>
    </submittedName>
</protein>
<evidence type="ECO:0000313" key="1">
    <source>
        <dbReference type="EMBL" id="OMC94795.1"/>
    </source>
</evidence>
<sequence>MAASIPRVFFNKYDTVGQEGILLMEDLTPTHNNLADWEVPIESDKLYSDIKIQHASMVI</sequence>
<proteinExistence type="predicted"/>
<dbReference type="RefSeq" id="WP_076221028.1">
    <property type="nucleotide sequence ID" value="NZ_MPTJ01000033.1"/>
</dbReference>
<comment type="caution">
    <text evidence="1">The sequence shown here is derived from an EMBL/GenBank/DDBJ whole genome shotgun (WGS) entry which is preliminary data.</text>
</comment>
<organism evidence="1 2">
    <name type="scientific">Paenibacillus odorifer</name>
    <dbReference type="NCBI Taxonomy" id="189426"/>
    <lineage>
        <taxon>Bacteria</taxon>
        <taxon>Bacillati</taxon>
        <taxon>Bacillota</taxon>
        <taxon>Bacilli</taxon>
        <taxon>Bacillales</taxon>
        <taxon>Paenibacillaceae</taxon>
        <taxon>Paenibacillus</taxon>
    </lineage>
</organism>
<dbReference type="Proteomes" id="UP000187158">
    <property type="component" value="Unassembled WGS sequence"/>
</dbReference>
<dbReference type="EMBL" id="MPVP01000656">
    <property type="protein sequence ID" value="OMC94795.1"/>
    <property type="molecule type" value="Genomic_DNA"/>
</dbReference>
<evidence type="ECO:0000313" key="2">
    <source>
        <dbReference type="Proteomes" id="UP000187158"/>
    </source>
</evidence>
<reference evidence="1 2" key="1">
    <citation type="submission" date="2016-11" db="EMBL/GenBank/DDBJ databases">
        <title>Paenibacillus species isolates.</title>
        <authorList>
            <person name="Beno S.M."/>
        </authorList>
    </citation>
    <scope>NUCLEOTIDE SEQUENCE [LARGE SCALE GENOMIC DNA]</scope>
    <source>
        <strain evidence="1 2">FSL H7-0433</strain>
    </source>
</reference>
<name>A0ABX3GDE7_9BACL</name>
<gene>
    <name evidence="1" type="ORF">BSO21_33910</name>
</gene>
<keyword evidence="2" id="KW-1185">Reference proteome</keyword>